<dbReference type="PANTHER" id="PTHR17616">
    <property type="entry name" value="YES-ASSOCIATED PROTEIN YAP1 FAMILY MEMBER"/>
    <property type="match status" value="1"/>
</dbReference>
<keyword evidence="4" id="KW-0539">Nucleus</keyword>
<feature type="coiled-coil region" evidence="5">
    <location>
        <begin position="293"/>
        <end position="320"/>
    </location>
</feature>
<dbReference type="PANTHER" id="PTHR17616:SF8">
    <property type="entry name" value="TRANSCRIPTIONAL COACTIVATOR YORKIE"/>
    <property type="match status" value="1"/>
</dbReference>
<evidence type="ECO:0000256" key="2">
    <source>
        <dbReference type="ARBA" id="ARBA00004496"/>
    </source>
</evidence>
<evidence type="ECO:0000259" key="7">
    <source>
        <dbReference type="PROSITE" id="PS50020"/>
    </source>
</evidence>
<dbReference type="GO" id="GO:0045944">
    <property type="term" value="P:positive regulation of transcription by RNA polymerase II"/>
    <property type="evidence" value="ECO:0007669"/>
    <property type="project" value="TreeGrafter"/>
</dbReference>
<name>A0AAN8I5V8_9EURO</name>
<dbReference type="EMBL" id="JAKLMC020000011">
    <property type="protein sequence ID" value="KAK5953599.1"/>
    <property type="molecule type" value="Genomic_DNA"/>
</dbReference>
<feature type="compositionally biased region" description="Polar residues" evidence="6">
    <location>
        <begin position="570"/>
        <end position="581"/>
    </location>
</feature>
<evidence type="ECO:0000313" key="8">
    <source>
        <dbReference type="EMBL" id="KAK5953599.1"/>
    </source>
</evidence>
<dbReference type="Proteomes" id="UP001316803">
    <property type="component" value="Unassembled WGS sequence"/>
</dbReference>
<sequence>MADNENEKPISASEKYIPPPMDPYATYQTPYERRQEDRNPFIEFRRFADKQVASMFEGLNSLGLPQMFNLADERMKFRERFEKDMQALEDQRQGFHEDIRRRIEHATAELARKAQDAAPERLVESTINSAPKPVSSDEGIIPDGWIQATTSDGKRYFIEHATGTATKEIPSEATIAMPHGWETKTARSGCPYYVNHTDRTTTWEDPRNLQLVQHANGLSTQERADTWKRGFRSCPELKHLSTETELDVYEKLDEEQQQVLSQLSRQIRERSEQWKRGFNNCPELKALGADSELDVYEKLDEEQQQDLAQLSRQIRKKNEQWKRGFENCPELRKFDDGTELSMYERLNKENAWASDRKAACPWAAPKGGWSWWPTIGHDGMQRARHIPLAASTRNRPNDRTNEDLQGHQRESLLLEEQRKLGEIVELAQQEQDAVMSGAETLMRLMSKTPNSFGDSATDEYPQSVPNVPLIVGMMLGLPRSAFEEPNADDLAAGYNELARNQDFKGYSDDFHDTRGDLKRREHHAHKDAHDESAELQHKVPDFHEKDKEQRTKMISSTSTESSDDGVKSSIVATMTRTTSKTLPDGSIETRRTLRKRFADGREEAEESTEISQAAKAANQQPERPGWFWN</sequence>
<comment type="caution">
    <text evidence="8">The sequence shown here is derived from an EMBL/GenBank/DDBJ whole genome shotgun (WGS) entry which is preliminary data.</text>
</comment>
<dbReference type="GO" id="GO:0005737">
    <property type="term" value="C:cytoplasm"/>
    <property type="evidence" value="ECO:0007669"/>
    <property type="project" value="UniProtKB-SubCell"/>
</dbReference>
<protein>
    <recommendedName>
        <fullName evidence="7">WW domain-containing protein</fullName>
    </recommendedName>
</protein>
<dbReference type="GO" id="GO:0003713">
    <property type="term" value="F:transcription coactivator activity"/>
    <property type="evidence" value="ECO:0007669"/>
    <property type="project" value="TreeGrafter"/>
</dbReference>
<dbReference type="InterPro" id="IPR001202">
    <property type="entry name" value="WW_dom"/>
</dbReference>
<evidence type="ECO:0000256" key="3">
    <source>
        <dbReference type="ARBA" id="ARBA00022490"/>
    </source>
</evidence>
<dbReference type="GO" id="GO:0035329">
    <property type="term" value="P:hippo signaling"/>
    <property type="evidence" value="ECO:0007669"/>
    <property type="project" value="TreeGrafter"/>
</dbReference>
<dbReference type="SMART" id="SM00456">
    <property type="entry name" value="WW"/>
    <property type="match status" value="2"/>
</dbReference>
<feature type="region of interest" description="Disordered" evidence="6">
    <location>
        <begin position="1"/>
        <end position="35"/>
    </location>
</feature>
<evidence type="ECO:0000313" key="9">
    <source>
        <dbReference type="Proteomes" id="UP001316803"/>
    </source>
</evidence>
<feature type="domain" description="WW" evidence="7">
    <location>
        <begin position="139"/>
        <end position="172"/>
    </location>
</feature>
<dbReference type="AlphaFoldDB" id="A0AAN8I5V8"/>
<evidence type="ECO:0000256" key="1">
    <source>
        <dbReference type="ARBA" id="ARBA00004123"/>
    </source>
</evidence>
<feature type="region of interest" description="Disordered" evidence="6">
    <location>
        <begin position="518"/>
        <end position="629"/>
    </location>
</feature>
<feature type="domain" description="WW" evidence="7">
    <location>
        <begin position="175"/>
        <end position="208"/>
    </location>
</feature>
<feature type="compositionally biased region" description="Basic and acidic residues" evidence="6">
    <location>
        <begin position="527"/>
        <end position="551"/>
    </location>
</feature>
<feature type="compositionally biased region" description="Basic and acidic residues" evidence="6">
    <location>
        <begin position="587"/>
        <end position="601"/>
    </location>
</feature>
<dbReference type="InterPro" id="IPR051583">
    <property type="entry name" value="YAP1"/>
</dbReference>
<feature type="region of interest" description="Disordered" evidence="6">
    <location>
        <begin position="113"/>
        <end position="143"/>
    </location>
</feature>
<evidence type="ECO:0000256" key="4">
    <source>
        <dbReference type="ARBA" id="ARBA00023242"/>
    </source>
</evidence>
<organism evidence="8 9">
    <name type="scientific">Knufia fluminis</name>
    <dbReference type="NCBI Taxonomy" id="191047"/>
    <lineage>
        <taxon>Eukaryota</taxon>
        <taxon>Fungi</taxon>
        <taxon>Dikarya</taxon>
        <taxon>Ascomycota</taxon>
        <taxon>Pezizomycotina</taxon>
        <taxon>Eurotiomycetes</taxon>
        <taxon>Chaetothyriomycetidae</taxon>
        <taxon>Chaetothyriales</taxon>
        <taxon>Trichomeriaceae</taxon>
        <taxon>Knufia</taxon>
    </lineage>
</organism>
<dbReference type="PROSITE" id="PS50020">
    <property type="entry name" value="WW_DOMAIN_2"/>
    <property type="match status" value="2"/>
</dbReference>
<accession>A0AAN8I5V8</accession>
<comment type="subcellular location">
    <subcellularLocation>
        <location evidence="2">Cytoplasm</location>
    </subcellularLocation>
    <subcellularLocation>
        <location evidence="1">Nucleus</location>
    </subcellularLocation>
</comment>
<dbReference type="PROSITE" id="PS01159">
    <property type="entry name" value="WW_DOMAIN_1"/>
    <property type="match status" value="1"/>
</dbReference>
<keyword evidence="3" id="KW-0963">Cytoplasm</keyword>
<proteinExistence type="predicted"/>
<evidence type="ECO:0000256" key="5">
    <source>
        <dbReference type="SAM" id="Coils"/>
    </source>
</evidence>
<evidence type="ECO:0000256" key="6">
    <source>
        <dbReference type="SAM" id="MobiDB-lite"/>
    </source>
</evidence>
<reference evidence="8 9" key="1">
    <citation type="submission" date="2022-12" db="EMBL/GenBank/DDBJ databases">
        <title>Genomic features and morphological characterization of a novel Knufia sp. strain isolated from spacecraft assembly facility.</title>
        <authorList>
            <person name="Teixeira M."/>
            <person name="Chander A.M."/>
            <person name="Stajich J.E."/>
            <person name="Venkateswaran K."/>
        </authorList>
    </citation>
    <scope>NUCLEOTIDE SEQUENCE [LARGE SCALE GENOMIC DNA]</scope>
    <source>
        <strain evidence="8 9">FJI-L2-BK-P2</strain>
    </source>
</reference>
<keyword evidence="9" id="KW-1185">Reference proteome</keyword>
<dbReference type="SUPFAM" id="SSF51045">
    <property type="entry name" value="WW domain"/>
    <property type="match status" value="2"/>
</dbReference>
<dbReference type="Pfam" id="PF00397">
    <property type="entry name" value="WW"/>
    <property type="match status" value="1"/>
</dbReference>
<gene>
    <name evidence="8" type="ORF">OHC33_005543</name>
</gene>
<dbReference type="InterPro" id="IPR036020">
    <property type="entry name" value="WW_dom_sf"/>
</dbReference>
<feature type="compositionally biased region" description="Basic and acidic residues" evidence="6">
    <location>
        <begin position="113"/>
        <end position="123"/>
    </location>
</feature>
<dbReference type="CDD" id="cd00201">
    <property type="entry name" value="WW"/>
    <property type="match status" value="2"/>
</dbReference>
<dbReference type="Gene3D" id="2.20.70.10">
    <property type="match status" value="2"/>
</dbReference>
<keyword evidence="5" id="KW-0175">Coiled coil</keyword>
<dbReference type="GO" id="GO:0005634">
    <property type="term" value="C:nucleus"/>
    <property type="evidence" value="ECO:0007669"/>
    <property type="project" value="UniProtKB-SubCell"/>
</dbReference>